<feature type="region of interest" description="Disordered" evidence="8">
    <location>
        <begin position="658"/>
        <end position="683"/>
    </location>
</feature>
<dbReference type="GO" id="GO:0051301">
    <property type="term" value="P:cell division"/>
    <property type="evidence" value="ECO:0007669"/>
    <property type="project" value="UniProtKB-KW"/>
</dbReference>
<keyword evidence="4" id="KW-0498">Mitosis</keyword>
<evidence type="ECO:0008006" key="11">
    <source>
        <dbReference type="Google" id="ProtNLM"/>
    </source>
</evidence>
<accession>A0AAV0RWF8</accession>
<dbReference type="EMBL" id="CAMGYJ010000011">
    <property type="protein sequence ID" value="CAI0560538.1"/>
    <property type="molecule type" value="Genomic_DNA"/>
</dbReference>
<evidence type="ECO:0000313" key="10">
    <source>
        <dbReference type="Proteomes" id="UP001154282"/>
    </source>
</evidence>
<comment type="similarity">
    <text evidence="2">Belongs to the SCC4/mau-2 family.</text>
</comment>
<proteinExistence type="inferred from homology"/>
<comment type="caution">
    <text evidence="9">The sequence shown here is derived from an EMBL/GenBank/DDBJ whole genome shotgun (WGS) entry which is preliminary data.</text>
</comment>
<keyword evidence="6" id="KW-0539">Nucleus</keyword>
<dbReference type="Pfam" id="PF10345">
    <property type="entry name" value="Cohesin_load"/>
    <property type="match status" value="1"/>
</dbReference>
<evidence type="ECO:0000256" key="7">
    <source>
        <dbReference type="ARBA" id="ARBA00023306"/>
    </source>
</evidence>
<protein>
    <recommendedName>
        <fullName evidence="11">Sister chromatid cohesion protein SCC4</fullName>
    </recommendedName>
</protein>
<dbReference type="SMART" id="SM00028">
    <property type="entry name" value="TPR"/>
    <property type="match status" value="3"/>
</dbReference>
<comment type="subcellular location">
    <subcellularLocation>
        <location evidence="1">Nucleus</location>
    </subcellularLocation>
</comment>
<sequence>MEAVAEGLWGLADYHEKEGEIAKSIKCLEAICQSHDSFLPIIEVKTRLRLATLLLKHTHNANHAKSHLERSQLLLKSIPSCFDLKCRTFSLLSQCYHLVGAIHRQKQILHKALDLAASANSDVSANLWACNFNSQLANALIIEGDCSSALSVLESGYASATQLYYPQLQMFFATSILHVHLMQWPDDNLVQSALHRCDEIWGSLSPDKTEQCLGLFFYNELLHIFYLLRVCNYKSATQHVDKLDAAMKADLQKMREIQRLSNELNAISQSLSRSDLPNRERLLLSTKQAHLQDQITSLSAFSSFLEQPLEPAYFGNASRAWQDKLFLAPPPVDGEWLPKSAVYSLVDLMVVVFGRPRGLFKECAKRIQSGIQTIQAFCSITGELAKLGINEGVREVDVQHSSIWMAGVYLILLMQLLENNVAMELTRSEFVAAQQVGGLFAGSKMTESKSVQAMCHIYAAISHFCCGDAESLAQALDLIGPVYRMKDSYVGVREEANVHFVYGLLLVRQNDYEEARTKLAKGLQIAHTSTGNLQLISQYLTILGHLALSLHDTIQAREILRSALTLAKKLYDVPTQIWVLSVLKDLYQGLGEVGNQMENDEYQKKKSDELQRKIADAQSSIHHLELIELSRFKVIDMKRGVAASQSMSANLDIPESVGLWTTQPGSSSSRLLDVDSRRRPKRR</sequence>
<evidence type="ECO:0000256" key="1">
    <source>
        <dbReference type="ARBA" id="ARBA00004123"/>
    </source>
</evidence>
<dbReference type="InterPro" id="IPR011990">
    <property type="entry name" value="TPR-like_helical_dom_sf"/>
</dbReference>
<keyword evidence="5" id="KW-0159">Chromosome partition</keyword>
<gene>
    <name evidence="9" type="ORF">LITE_LOCUS49735</name>
</gene>
<evidence type="ECO:0000256" key="4">
    <source>
        <dbReference type="ARBA" id="ARBA00022776"/>
    </source>
</evidence>
<evidence type="ECO:0000256" key="8">
    <source>
        <dbReference type="SAM" id="MobiDB-lite"/>
    </source>
</evidence>
<evidence type="ECO:0000256" key="6">
    <source>
        <dbReference type="ARBA" id="ARBA00023242"/>
    </source>
</evidence>
<dbReference type="PANTHER" id="PTHR21394">
    <property type="entry name" value="MAU2 CHROMATID COHESION FACTOR HOMOLOG"/>
    <property type="match status" value="1"/>
</dbReference>
<evidence type="ECO:0000256" key="2">
    <source>
        <dbReference type="ARBA" id="ARBA00008585"/>
    </source>
</evidence>
<keyword evidence="10" id="KW-1185">Reference proteome</keyword>
<reference evidence="9" key="1">
    <citation type="submission" date="2022-08" db="EMBL/GenBank/DDBJ databases">
        <authorList>
            <person name="Gutierrez-Valencia J."/>
        </authorList>
    </citation>
    <scope>NUCLEOTIDE SEQUENCE</scope>
</reference>
<dbReference type="InterPro" id="IPR019440">
    <property type="entry name" value="MAU2"/>
</dbReference>
<evidence type="ECO:0000256" key="5">
    <source>
        <dbReference type="ARBA" id="ARBA00022829"/>
    </source>
</evidence>
<evidence type="ECO:0000313" key="9">
    <source>
        <dbReference type="EMBL" id="CAI0560538.1"/>
    </source>
</evidence>
<dbReference type="Proteomes" id="UP001154282">
    <property type="component" value="Unassembled WGS sequence"/>
</dbReference>
<keyword evidence="7" id="KW-0131">Cell cycle</keyword>
<dbReference type="InterPro" id="IPR019734">
    <property type="entry name" value="TPR_rpt"/>
</dbReference>
<dbReference type="GO" id="GO:0007059">
    <property type="term" value="P:chromosome segregation"/>
    <property type="evidence" value="ECO:0007669"/>
    <property type="project" value="UniProtKB-KW"/>
</dbReference>
<dbReference type="GO" id="GO:0005634">
    <property type="term" value="C:nucleus"/>
    <property type="evidence" value="ECO:0007669"/>
    <property type="project" value="UniProtKB-SubCell"/>
</dbReference>
<dbReference type="GO" id="GO:0007064">
    <property type="term" value="P:mitotic sister chromatid cohesion"/>
    <property type="evidence" value="ECO:0007669"/>
    <property type="project" value="InterPro"/>
</dbReference>
<dbReference type="AlphaFoldDB" id="A0AAV0RWF8"/>
<keyword evidence="3" id="KW-0132">Cell division</keyword>
<evidence type="ECO:0000256" key="3">
    <source>
        <dbReference type="ARBA" id="ARBA00022618"/>
    </source>
</evidence>
<dbReference type="SUPFAM" id="SSF48452">
    <property type="entry name" value="TPR-like"/>
    <property type="match status" value="1"/>
</dbReference>
<dbReference type="Gene3D" id="1.25.40.10">
    <property type="entry name" value="Tetratricopeptide repeat domain"/>
    <property type="match status" value="1"/>
</dbReference>
<name>A0AAV0RWF8_9ROSI</name>
<organism evidence="9 10">
    <name type="scientific">Linum tenue</name>
    <dbReference type="NCBI Taxonomy" id="586396"/>
    <lineage>
        <taxon>Eukaryota</taxon>
        <taxon>Viridiplantae</taxon>
        <taxon>Streptophyta</taxon>
        <taxon>Embryophyta</taxon>
        <taxon>Tracheophyta</taxon>
        <taxon>Spermatophyta</taxon>
        <taxon>Magnoliopsida</taxon>
        <taxon>eudicotyledons</taxon>
        <taxon>Gunneridae</taxon>
        <taxon>Pentapetalae</taxon>
        <taxon>rosids</taxon>
        <taxon>fabids</taxon>
        <taxon>Malpighiales</taxon>
        <taxon>Linaceae</taxon>
        <taxon>Linum</taxon>
    </lineage>
</organism>